<accession>A0A6A8D704</accession>
<name>A0A6A8D704_9BACI</name>
<evidence type="ECO:0000313" key="4">
    <source>
        <dbReference type="Proteomes" id="UP000799092"/>
    </source>
</evidence>
<evidence type="ECO:0000313" key="3">
    <source>
        <dbReference type="EMBL" id="MRH41368.1"/>
    </source>
</evidence>
<evidence type="ECO:0008006" key="5">
    <source>
        <dbReference type="Google" id="ProtNLM"/>
    </source>
</evidence>
<dbReference type="RefSeq" id="WP_153735038.1">
    <property type="nucleotide sequence ID" value="NZ_WJNG01000002.1"/>
</dbReference>
<keyword evidence="4" id="KW-1185">Reference proteome</keyword>
<gene>
    <name evidence="3" type="ORF">GH741_01615</name>
</gene>
<protein>
    <recommendedName>
        <fullName evidence="5">DUF4030 domain-containing protein</fullName>
    </recommendedName>
</protein>
<organism evidence="3 4">
    <name type="scientific">Aquibacillus halophilus</name>
    <dbReference type="NCBI Taxonomy" id="930132"/>
    <lineage>
        <taxon>Bacteria</taxon>
        <taxon>Bacillati</taxon>
        <taxon>Bacillota</taxon>
        <taxon>Bacilli</taxon>
        <taxon>Bacillales</taxon>
        <taxon>Bacillaceae</taxon>
        <taxon>Aquibacillus</taxon>
    </lineage>
</organism>
<evidence type="ECO:0000256" key="2">
    <source>
        <dbReference type="SAM" id="SignalP"/>
    </source>
</evidence>
<feature type="chain" id="PRO_5039070120" description="DUF4030 domain-containing protein" evidence="2">
    <location>
        <begin position="21"/>
        <end position="306"/>
    </location>
</feature>
<reference evidence="3" key="1">
    <citation type="submission" date="2019-11" db="EMBL/GenBank/DDBJ databases">
        <authorList>
            <person name="Li J."/>
        </authorList>
    </citation>
    <scope>NUCLEOTIDE SEQUENCE</scope>
    <source>
        <strain evidence="3">B6B</strain>
    </source>
</reference>
<comment type="caution">
    <text evidence="3">The sequence shown here is derived from an EMBL/GenBank/DDBJ whole genome shotgun (WGS) entry which is preliminary data.</text>
</comment>
<dbReference type="EMBL" id="WJNG01000002">
    <property type="protein sequence ID" value="MRH41368.1"/>
    <property type="molecule type" value="Genomic_DNA"/>
</dbReference>
<dbReference type="OrthoDB" id="2455196at2"/>
<evidence type="ECO:0000256" key="1">
    <source>
        <dbReference type="SAM" id="Coils"/>
    </source>
</evidence>
<dbReference type="AlphaFoldDB" id="A0A6A8D704"/>
<keyword evidence="2" id="KW-0732">Signal</keyword>
<dbReference type="Proteomes" id="UP000799092">
    <property type="component" value="Unassembled WGS sequence"/>
</dbReference>
<keyword evidence="1" id="KW-0175">Coiled coil</keyword>
<sequence>MIKKLILIVLLCVVSTATLSGETKAISEESTVREDLKDLEREQDQIDKLLKAINDMYEEEGSDKPEFSYDERNKRIIIHFSNDEVNDQYQKELTEEISSLAKDIGLEHLDIKWQKEKKDLPEPSKKEKERIEISSKIMNQITDSLREEGYDVDSLSLKQHVVYIRMDESVENFKKNKDKIKAVAEDSIASITKEIFEVNVTRKSAEEKLEQQWSPIFHVVSNLAERKFAEYRGFAYSFHPAPLQIIIKTNIEKPSWFEKWVSKTDERVVEIENYVEEIIAVKKEQLQVTDIPYEIIIRGKDEQKLN</sequence>
<feature type="signal peptide" evidence="2">
    <location>
        <begin position="1"/>
        <end position="20"/>
    </location>
</feature>
<proteinExistence type="predicted"/>
<feature type="coiled-coil region" evidence="1">
    <location>
        <begin position="32"/>
        <end position="59"/>
    </location>
</feature>